<gene>
    <name evidence="1" type="ORF">Nkreftii_000612</name>
</gene>
<dbReference type="EMBL" id="CP047423">
    <property type="protein sequence ID" value="QPD02838.1"/>
    <property type="molecule type" value="Genomic_DNA"/>
</dbReference>
<proteinExistence type="predicted"/>
<evidence type="ECO:0008006" key="3">
    <source>
        <dbReference type="Google" id="ProtNLM"/>
    </source>
</evidence>
<name>A0A7S8IY33_9BACT</name>
<dbReference type="Proteomes" id="UP000593737">
    <property type="component" value="Chromosome"/>
</dbReference>
<dbReference type="KEGG" id="nkf:Nkreftii_000612"/>
<accession>A0A7S8IY33</accession>
<sequence length="410" mass="45211">MGRVLPAFNLIIFVLLIIQPWGGKAAAQSPEALVWTSGGPIGQQFFGPAGLHASTEMSHVTFSSNVIFPSMPTSRLRDLAPESGRPRIEQLLATTTLFNGKLATEAEVAHSQTGATWMTPSMMGNARTDASARMFRLGLTGSEGSLRYGLTLRHAGQGFLLIPDRASREVWGEWKTGWVTFRKAVGQTWNNVEGESTRSRLEQTYGRVGLLLNMPSWPELSVTYARNSVNSLLDPIGVAPQRSSNHTIEGAVFIHRTNWDLRLASSYVSSSDLLRGDAESNVRAQTLSAVLRPITTLVITPAFTYRQEFRSWSGVRIEHPVASLAVSYEQTPRLLFSTMGNYGSSRSSDGFIHHETFRWRGIMDWAMYTSSEWITKIAFEGGYNRSSSRALGANDSEDISGLVRFGIVGR</sequence>
<organism evidence="1 2">
    <name type="scientific">Candidatus Nitrospira kreftii</name>
    <dbReference type="NCBI Taxonomy" id="2652173"/>
    <lineage>
        <taxon>Bacteria</taxon>
        <taxon>Pseudomonadati</taxon>
        <taxon>Nitrospirota</taxon>
        <taxon>Nitrospiria</taxon>
        <taxon>Nitrospirales</taxon>
        <taxon>Nitrospiraceae</taxon>
        <taxon>Nitrospira</taxon>
    </lineage>
</organism>
<evidence type="ECO:0000313" key="2">
    <source>
        <dbReference type="Proteomes" id="UP000593737"/>
    </source>
</evidence>
<reference evidence="1 2" key="1">
    <citation type="journal article" date="2020" name="ISME J.">
        <title>Enrichment and physiological characterization of a novel comammox Nitrospira indicates ammonium inhibition of complete nitrification.</title>
        <authorList>
            <person name="Sakoula D."/>
            <person name="Koch H."/>
            <person name="Frank J."/>
            <person name="Jetten M.S.M."/>
            <person name="van Kessel M.A.H.J."/>
            <person name="Lucker S."/>
        </authorList>
    </citation>
    <scope>NUCLEOTIDE SEQUENCE [LARGE SCALE GENOMIC DNA]</scope>
    <source>
        <strain evidence="1">Comreactor17</strain>
    </source>
</reference>
<dbReference type="AlphaFoldDB" id="A0A7S8IY33"/>
<evidence type="ECO:0000313" key="1">
    <source>
        <dbReference type="EMBL" id="QPD02838.1"/>
    </source>
</evidence>
<protein>
    <recommendedName>
        <fullName evidence="3">Alginate export domain-containing protein</fullName>
    </recommendedName>
</protein>